<evidence type="ECO:0000259" key="5">
    <source>
        <dbReference type="PROSITE" id="PS50290"/>
    </source>
</evidence>
<feature type="region of interest" description="Disordered" evidence="4">
    <location>
        <begin position="181"/>
        <end position="222"/>
    </location>
</feature>
<dbReference type="EMBL" id="JASSZA010000012">
    <property type="protein sequence ID" value="KAK2096432.1"/>
    <property type="molecule type" value="Genomic_DNA"/>
</dbReference>
<dbReference type="SMART" id="SM00146">
    <property type="entry name" value="PI3Kc"/>
    <property type="match status" value="1"/>
</dbReference>
<dbReference type="InterPro" id="IPR015433">
    <property type="entry name" value="PI3/4_kinase"/>
</dbReference>
<dbReference type="PROSITE" id="PS50290">
    <property type="entry name" value="PI3_4_KINASE_3"/>
    <property type="match status" value="1"/>
</dbReference>
<sequence>MASKKKPLWLEFKCADPTALSKETIGIIFKHGDDLRQDMLILQTLHPSIGMIKFVKDTMTIAKIAGILGMSQIILRIMESIWETESLDLCLLPYGCISTGDKIGMIEIVKDATTIAKIQQSTVGNTGAFKDEVLNHWLKEKSPTEEKNISTTFTHLLRQKIPQADKTLRFIQLASDKQSSNKLQLKESDKHTNLASAQMDRPSSHGELIDKNPNSNSTNAWPNARHIPLADLPESLSLGPAGISEFLRHCLTSIYRAPVDWCYNNLASAL</sequence>
<dbReference type="Proteomes" id="UP001266305">
    <property type="component" value="Unassembled WGS sequence"/>
</dbReference>
<keyword evidence="7" id="KW-1185">Reference proteome</keyword>
<dbReference type="Gene3D" id="3.30.1010.10">
    <property type="entry name" value="Phosphatidylinositol 3-kinase Catalytic Subunit, Chain A, domain 4"/>
    <property type="match status" value="2"/>
</dbReference>
<dbReference type="Pfam" id="PF00454">
    <property type="entry name" value="PI3_PI4_kinase"/>
    <property type="match status" value="1"/>
</dbReference>
<dbReference type="InterPro" id="IPR011009">
    <property type="entry name" value="Kinase-like_dom_sf"/>
</dbReference>
<evidence type="ECO:0000313" key="6">
    <source>
        <dbReference type="EMBL" id="KAK2096432.1"/>
    </source>
</evidence>
<evidence type="ECO:0000256" key="4">
    <source>
        <dbReference type="SAM" id="MobiDB-lite"/>
    </source>
</evidence>
<feature type="domain" description="PI3K/PI4K catalytic" evidence="5">
    <location>
        <begin position="1"/>
        <end position="270"/>
    </location>
</feature>
<evidence type="ECO:0000256" key="3">
    <source>
        <dbReference type="ARBA" id="ARBA00022777"/>
    </source>
</evidence>
<gene>
    <name evidence="6" type="ORF">P7K49_025466</name>
</gene>
<organism evidence="6 7">
    <name type="scientific">Saguinus oedipus</name>
    <name type="common">Cotton-top tamarin</name>
    <name type="synonym">Oedipomidas oedipus</name>
    <dbReference type="NCBI Taxonomy" id="9490"/>
    <lineage>
        <taxon>Eukaryota</taxon>
        <taxon>Metazoa</taxon>
        <taxon>Chordata</taxon>
        <taxon>Craniata</taxon>
        <taxon>Vertebrata</taxon>
        <taxon>Euteleostomi</taxon>
        <taxon>Mammalia</taxon>
        <taxon>Eutheria</taxon>
        <taxon>Euarchontoglires</taxon>
        <taxon>Primates</taxon>
        <taxon>Haplorrhini</taxon>
        <taxon>Platyrrhini</taxon>
        <taxon>Cebidae</taxon>
        <taxon>Callitrichinae</taxon>
        <taxon>Saguinus</taxon>
    </lineage>
</organism>
<keyword evidence="3" id="KW-0418">Kinase</keyword>
<evidence type="ECO:0000313" key="7">
    <source>
        <dbReference type="Proteomes" id="UP001266305"/>
    </source>
</evidence>
<dbReference type="PANTHER" id="PTHR10048:SF34">
    <property type="entry name" value="PHOSPHATIDYLINOSITOL 4,5-BISPHOSPHATE 3-KINASE CATALYTIC SUBUNIT GAMMA ISOFORM"/>
    <property type="match status" value="1"/>
</dbReference>
<comment type="caution">
    <text evidence="6">The sequence shown here is derived from an EMBL/GenBank/DDBJ whole genome shotgun (WGS) entry which is preliminary data.</text>
</comment>
<dbReference type="PANTHER" id="PTHR10048">
    <property type="entry name" value="PHOSPHATIDYLINOSITOL KINASE"/>
    <property type="match status" value="1"/>
</dbReference>
<proteinExistence type="inferred from homology"/>
<keyword evidence="2" id="KW-0808">Transferase</keyword>
<protein>
    <recommendedName>
        <fullName evidence="5">PI3K/PI4K catalytic domain-containing protein</fullName>
    </recommendedName>
</protein>
<dbReference type="SUPFAM" id="SSF56112">
    <property type="entry name" value="Protein kinase-like (PK-like)"/>
    <property type="match status" value="2"/>
</dbReference>
<name>A0ABQ9UH94_SAGOE</name>
<evidence type="ECO:0000256" key="2">
    <source>
        <dbReference type="ARBA" id="ARBA00022679"/>
    </source>
</evidence>
<comment type="similarity">
    <text evidence="1">Belongs to the PI3/PI4-kinase family. Type III PI4K subfamily.</text>
</comment>
<feature type="compositionally biased region" description="Polar residues" evidence="4">
    <location>
        <begin position="212"/>
        <end position="221"/>
    </location>
</feature>
<dbReference type="InterPro" id="IPR000403">
    <property type="entry name" value="PI3/4_kinase_cat_dom"/>
</dbReference>
<dbReference type="InterPro" id="IPR018936">
    <property type="entry name" value="PI3/4_kinase_CS"/>
</dbReference>
<accession>A0ABQ9UH94</accession>
<dbReference type="PROSITE" id="PS00915">
    <property type="entry name" value="PI3_4_KINASE_1"/>
    <property type="match status" value="1"/>
</dbReference>
<evidence type="ECO:0000256" key="1">
    <source>
        <dbReference type="ARBA" id="ARBA00006209"/>
    </source>
</evidence>
<reference evidence="6 7" key="1">
    <citation type="submission" date="2023-05" db="EMBL/GenBank/DDBJ databases">
        <title>B98-5 Cell Line De Novo Hybrid Assembly: An Optical Mapping Approach.</title>
        <authorList>
            <person name="Kananen K."/>
            <person name="Auerbach J.A."/>
            <person name="Kautto E."/>
            <person name="Blachly J.S."/>
        </authorList>
    </citation>
    <scope>NUCLEOTIDE SEQUENCE [LARGE SCALE GENOMIC DNA]</scope>
    <source>
        <strain evidence="6">B95-8</strain>
        <tissue evidence="6">Cell line</tissue>
    </source>
</reference>